<dbReference type="GO" id="GO:0005525">
    <property type="term" value="F:GTP binding"/>
    <property type="evidence" value="ECO:0007669"/>
    <property type="project" value="UniProtKB-KW"/>
</dbReference>
<evidence type="ECO:0000259" key="10">
    <source>
        <dbReference type="Pfam" id="PF17917"/>
    </source>
</evidence>
<dbReference type="InterPro" id="IPR035647">
    <property type="entry name" value="EFG_III/V"/>
</dbReference>
<dbReference type="SUPFAM" id="SSF56672">
    <property type="entry name" value="DNA/RNA polymerases"/>
    <property type="match status" value="1"/>
</dbReference>
<dbReference type="Gene3D" id="3.30.70.870">
    <property type="entry name" value="Elongation Factor G (Translational Gtpase), domain 3"/>
    <property type="match status" value="1"/>
</dbReference>
<evidence type="ECO:0000256" key="4">
    <source>
        <dbReference type="ARBA" id="ARBA00022722"/>
    </source>
</evidence>
<dbReference type="FunFam" id="3.30.70.870:FF:000002">
    <property type="entry name" value="Translation elongation factor 2"/>
    <property type="match status" value="1"/>
</dbReference>
<dbReference type="PANTHER" id="PTHR37984:SF5">
    <property type="entry name" value="PROTEIN NYNRIN-LIKE"/>
    <property type="match status" value="1"/>
</dbReference>
<keyword evidence="9" id="KW-0342">GTP-binding</keyword>
<protein>
    <recommendedName>
        <fullName evidence="1">RNA-directed DNA polymerase</fullName>
        <ecNumber evidence="1">2.7.7.49</ecNumber>
    </recommendedName>
</protein>
<dbReference type="CDD" id="cd09274">
    <property type="entry name" value="RNase_HI_RT_Ty3"/>
    <property type="match status" value="1"/>
</dbReference>
<evidence type="ECO:0000256" key="1">
    <source>
        <dbReference type="ARBA" id="ARBA00012493"/>
    </source>
</evidence>
<keyword evidence="6" id="KW-0255">Endonuclease</keyword>
<dbReference type="InterPro" id="IPR050951">
    <property type="entry name" value="Retrovirus_Pol_polyprotein"/>
</dbReference>
<dbReference type="Pfam" id="PF17917">
    <property type="entry name" value="RT_RNaseH"/>
    <property type="match status" value="1"/>
</dbReference>
<dbReference type="Gene3D" id="3.30.70.270">
    <property type="match status" value="1"/>
</dbReference>
<keyword evidence="7" id="KW-0378">Hydrolase</keyword>
<dbReference type="GO" id="GO:0004519">
    <property type="term" value="F:endonuclease activity"/>
    <property type="evidence" value="ECO:0007669"/>
    <property type="project" value="UniProtKB-KW"/>
</dbReference>
<reference evidence="11" key="1">
    <citation type="submission" date="2020-08" db="EMBL/GenBank/DDBJ databases">
        <title>Multicomponent nature underlies the extraordinary mechanical properties of spider dragline silk.</title>
        <authorList>
            <person name="Kono N."/>
            <person name="Nakamura H."/>
            <person name="Mori M."/>
            <person name="Yoshida Y."/>
            <person name="Ohtoshi R."/>
            <person name="Malay A.D."/>
            <person name="Moran D.A.P."/>
            <person name="Tomita M."/>
            <person name="Numata K."/>
            <person name="Arakawa K."/>
        </authorList>
    </citation>
    <scope>NUCLEOTIDE SEQUENCE</scope>
</reference>
<dbReference type="FunFam" id="3.30.70.270:FF:000020">
    <property type="entry name" value="Transposon Tf2-6 polyprotein-like Protein"/>
    <property type="match status" value="1"/>
</dbReference>
<keyword evidence="2" id="KW-0808">Transferase</keyword>
<evidence type="ECO:0000256" key="2">
    <source>
        <dbReference type="ARBA" id="ARBA00022679"/>
    </source>
</evidence>
<evidence type="ECO:0000313" key="12">
    <source>
        <dbReference type="Proteomes" id="UP000887159"/>
    </source>
</evidence>
<dbReference type="EMBL" id="BMAU01021373">
    <property type="protein sequence ID" value="GFY25972.1"/>
    <property type="molecule type" value="Genomic_DNA"/>
</dbReference>
<keyword evidence="4" id="KW-0540">Nuclease</keyword>
<comment type="caution">
    <text evidence="11">The sequence shown here is derived from an EMBL/GenBank/DDBJ whole genome shotgun (WGS) entry which is preliminary data.</text>
</comment>
<evidence type="ECO:0000256" key="3">
    <source>
        <dbReference type="ARBA" id="ARBA00022695"/>
    </source>
</evidence>
<dbReference type="AlphaFoldDB" id="A0A8X6W0F7"/>
<organism evidence="11 12">
    <name type="scientific">Trichonephila clavipes</name>
    <name type="common">Golden silk orbweaver</name>
    <name type="synonym">Nephila clavipes</name>
    <dbReference type="NCBI Taxonomy" id="2585209"/>
    <lineage>
        <taxon>Eukaryota</taxon>
        <taxon>Metazoa</taxon>
        <taxon>Ecdysozoa</taxon>
        <taxon>Arthropoda</taxon>
        <taxon>Chelicerata</taxon>
        <taxon>Arachnida</taxon>
        <taxon>Araneae</taxon>
        <taxon>Araneomorphae</taxon>
        <taxon>Entelegynae</taxon>
        <taxon>Araneoidea</taxon>
        <taxon>Nephilidae</taxon>
        <taxon>Trichonephila</taxon>
    </lineage>
</organism>
<dbReference type="GO" id="GO:0003964">
    <property type="term" value="F:RNA-directed DNA polymerase activity"/>
    <property type="evidence" value="ECO:0007669"/>
    <property type="project" value="UniProtKB-KW"/>
</dbReference>
<dbReference type="SUPFAM" id="SSF54980">
    <property type="entry name" value="EF-G C-terminal domain-like"/>
    <property type="match status" value="1"/>
</dbReference>
<keyword evidence="5" id="KW-0547">Nucleotide-binding</keyword>
<keyword evidence="3" id="KW-0548">Nucleotidyltransferase</keyword>
<dbReference type="InterPro" id="IPR043128">
    <property type="entry name" value="Rev_trsase/Diguanyl_cyclase"/>
</dbReference>
<dbReference type="FunFam" id="3.10.20.370:FF:000001">
    <property type="entry name" value="Retrovirus-related Pol polyprotein from transposon 17.6-like protein"/>
    <property type="match status" value="1"/>
</dbReference>
<sequence>MNYYNANNEDNINVKNNKGLDRISDSPEADLKRLFNPAMVVEDTVPKTDYNPNIETIRKLAPPKDFKELQRFLGSINVYQKFIKDYAKLRVPLNKLLKKDAIWNWSHKCQEAYQKLKNCLISKPILKLYNSQYPCHVFCDASQDSIGVVLKQQHPDGTLYPIAYRSRQLLKHEKNYTISEKECLAIIDALDKFHCYLHGSKFTIHTDHAALQWLKSVKHLTGRLFRWSLKLSQYEYSIVYIKGKLNVEADMLSRNPPVKKDGLHVKDDQRTVTVSPVVKVYVELQHPSDLPKMEDDLKRLETPDPMIKCVIEEPDEYIVSDTEEFLFENCWKDVKKDKACIPLKVFSGGPVDYRKAVWCRPLIQSHSNYSTPHIHKRTDCFESLPSVRRSTWREPTRLERGGSIVCIGGGGEEEKEEEEIRHSFANPVKILLLHSKALERFYGYQGREKVLL</sequence>
<dbReference type="EC" id="2.7.7.49" evidence="1"/>
<evidence type="ECO:0000256" key="5">
    <source>
        <dbReference type="ARBA" id="ARBA00022741"/>
    </source>
</evidence>
<keyword evidence="12" id="KW-1185">Reference proteome</keyword>
<keyword evidence="8" id="KW-0695">RNA-directed DNA polymerase</keyword>
<dbReference type="Proteomes" id="UP000887159">
    <property type="component" value="Unassembled WGS sequence"/>
</dbReference>
<dbReference type="InterPro" id="IPR041373">
    <property type="entry name" value="RT_RNaseH"/>
</dbReference>
<evidence type="ECO:0000256" key="6">
    <source>
        <dbReference type="ARBA" id="ARBA00022759"/>
    </source>
</evidence>
<evidence type="ECO:0000313" key="11">
    <source>
        <dbReference type="EMBL" id="GFY25972.1"/>
    </source>
</evidence>
<evidence type="ECO:0000256" key="9">
    <source>
        <dbReference type="ARBA" id="ARBA00023134"/>
    </source>
</evidence>
<name>A0A8X6W0F7_TRICX</name>
<dbReference type="InterPro" id="IPR043502">
    <property type="entry name" value="DNA/RNA_pol_sf"/>
</dbReference>
<evidence type="ECO:0000256" key="8">
    <source>
        <dbReference type="ARBA" id="ARBA00022918"/>
    </source>
</evidence>
<proteinExistence type="predicted"/>
<gene>
    <name evidence="11" type="primary">Tf2-6</name>
    <name evidence="11" type="ORF">TNCV_1917221</name>
</gene>
<accession>A0A8X6W0F7</accession>
<dbReference type="GO" id="GO:0016787">
    <property type="term" value="F:hydrolase activity"/>
    <property type="evidence" value="ECO:0007669"/>
    <property type="project" value="UniProtKB-KW"/>
</dbReference>
<evidence type="ECO:0000256" key="7">
    <source>
        <dbReference type="ARBA" id="ARBA00022801"/>
    </source>
</evidence>
<dbReference type="PANTHER" id="PTHR37984">
    <property type="entry name" value="PROTEIN CBG26694"/>
    <property type="match status" value="1"/>
</dbReference>
<feature type="domain" description="Reverse transcriptase RNase H-like" evidence="10">
    <location>
        <begin position="132"/>
        <end position="234"/>
    </location>
</feature>